<protein>
    <submittedName>
        <fullName evidence="2">Uncharacterized protein</fullName>
    </submittedName>
</protein>
<evidence type="ECO:0000313" key="2">
    <source>
        <dbReference type="EMBL" id="TFK96847.1"/>
    </source>
</evidence>
<evidence type="ECO:0000256" key="1">
    <source>
        <dbReference type="SAM" id="MobiDB-lite"/>
    </source>
</evidence>
<gene>
    <name evidence="2" type="ORF">BDV98DRAFT_658953</name>
</gene>
<dbReference type="Proteomes" id="UP000305067">
    <property type="component" value="Unassembled WGS sequence"/>
</dbReference>
<dbReference type="EMBL" id="ML178854">
    <property type="protein sequence ID" value="TFK96847.1"/>
    <property type="molecule type" value="Genomic_DNA"/>
</dbReference>
<dbReference type="AlphaFoldDB" id="A0A5C3Q6R8"/>
<accession>A0A5C3Q6R8</accession>
<name>A0A5C3Q6R8_9AGAR</name>
<reference evidence="2 3" key="1">
    <citation type="journal article" date="2019" name="Nat. Ecol. Evol.">
        <title>Megaphylogeny resolves global patterns of mushroom evolution.</title>
        <authorList>
            <person name="Varga T."/>
            <person name="Krizsan K."/>
            <person name="Foldi C."/>
            <person name="Dima B."/>
            <person name="Sanchez-Garcia M."/>
            <person name="Sanchez-Ramirez S."/>
            <person name="Szollosi G.J."/>
            <person name="Szarkandi J.G."/>
            <person name="Papp V."/>
            <person name="Albert L."/>
            <person name="Andreopoulos W."/>
            <person name="Angelini C."/>
            <person name="Antonin V."/>
            <person name="Barry K.W."/>
            <person name="Bougher N.L."/>
            <person name="Buchanan P."/>
            <person name="Buyck B."/>
            <person name="Bense V."/>
            <person name="Catcheside P."/>
            <person name="Chovatia M."/>
            <person name="Cooper J."/>
            <person name="Damon W."/>
            <person name="Desjardin D."/>
            <person name="Finy P."/>
            <person name="Geml J."/>
            <person name="Haridas S."/>
            <person name="Hughes K."/>
            <person name="Justo A."/>
            <person name="Karasinski D."/>
            <person name="Kautmanova I."/>
            <person name="Kiss B."/>
            <person name="Kocsube S."/>
            <person name="Kotiranta H."/>
            <person name="LaButti K.M."/>
            <person name="Lechner B.E."/>
            <person name="Liimatainen K."/>
            <person name="Lipzen A."/>
            <person name="Lukacs Z."/>
            <person name="Mihaltcheva S."/>
            <person name="Morgado L.N."/>
            <person name="Niskanen T."/>
            <person name="Noordeloos M.E."/>
            <person name="Ohm R.A."/>
            <person name="Ortiz-Santana B."/>
            <person name="Ovrebo C."/>
            <person name="Racz N."/>
            <person name="Riley R."/>
            <person name="Savchenko A."/>
            <person name="Shiryaev A."/>
            <person name="Soop K."/>
            <person name="Spirin V."/>
            <person name="Szebenyi C."/>
            <person name="Tomsovsky M."/>
            <person name="Tulloss R.E."/>
            <person name="Uehling J."/>
            <person name="Grigoriev I.V."/>
            <person name="Vagvolgyi C."/>
            <person name="Papp T."/>
            <person name="Martin F.M."/>
            <person name="Miettinen O."/>
            <person name="Hibbett D.S."/>
            <person name="Nagy L.G."/>
        </authorList>
    </citation>
    <scope>NUCLEOTIDE SEQUENCE [LARGE SCALE GENOMIC DNA]</scope>
    <source>
        <strain evidence="2 3">CBS 309.79</strain>
    </source>
</reference>
<sequence length="283" mass="31925">MHVRKERALDLTASMASVYLLKQALRHRVKMTAEKTTCSVTAKEEWFSFLSERKSILGGRCSELDPHLYPTFDCSRFASFLSACWPYCFWRETVFADVRIRLRSVLSRNHATIRPQTIPSSSLPLGQQHRIPQQSFLSDIDQQRLGILEQHVTELHSRMNALDDVLSNLQHILEQPRSPPPSSLLSEYSFTTNNTWSSPSPSVVAGQRSSLYPKRSLGSPTSPSFDRLDKQNTGSSHAPFKGQGSAWKRDTSFHEESDSDSDSASDTTVSSIGSMGRHYEMVR</sequence>
<feature type="compositionally biased region" description="Basic and acidic residues" evidence="1">
    <location>
        <begin position="247"/>
        <end position="256"/>
    </location>
</feature>
<evidence type="ECO:0000313" key="3">
    <source>
        <dbReference type="Proteomes" id="UP000305067"/>
    </source>
</evidence>
<proteinExistence type="predicted"/>
<feature type="region of interest" description="Disordered" evidence="1">
    <location>
        <begin position="194"/>
        <end position="283"/>
    </location>
</feature>
<organism evidence="2 3">
    <name type="scientific">Pterulicium gracile</name>
    <dbReference type="NCBI Taxonomy" id="1884261"/>
    <lineage>
        <taxon>Eukaryota</taxon>
        <taxon>Fungi</taxon>
        <taxon>Dikarya</taxon>
        <taxon>Basidiomycota</taxon>
        <taxon>Agaricomycotina</taxon>
        <taxon>Agaricomycetes</taxon>
        <taxon>Agaricomycetidae</taxon>
        <taxon>Agaricales</taxon>
        <taxon>Pleurotineae</taxon>
        <taxon>Pterulaceae</taxon>
        <taxon>Pterulicium</taxon>
    </lineage>
</organism>
<keyword evidence="3" id="KW-1185">Reference proteome</keyword>